<dbReference type="AlphaFoldDB" id="A0A4R2NQT8"/>
<protein>
    <submittedName>
        <fullName evidence="4">Spore germination protein D</fullName>
    </submittedName>
</protein>
<dbReference type="Pfam" id="PF17898">
    <property type="entry name" value="GerD"/>
    <property type="match status" value="1"/>
</dbReference>
<reference evidence="4 5" key="1">
    <citation type="submission" date="2019-03" db="EMBL/GenBank/DDBJ databases">
        <title>Genomic Encyclopedia of Type Strains, Phase IV (KMG-IV): sequencing the most valuable type-strain genomes for metagenomic binning, comparative biology and taxonomic classification.</title>
        <authorList>
            <person name="Goeker M."/>
        </authorList>
    </citation>
    <scope>NUCLEOTIDE SEQUENCE [LARGE SCALE GENOMIC DNA]</scope>
    <source>
        <strain evidence="4 5">DSM 19377</strain>
    </source>
</reference>
<evidence type="ECO:0000313" key="5">
    <source>
        <dbReference type="Proteomes" id="UP000295416"/>
    </source>
</evidence>
<comment type="caution">
    <text evidence="4">The sequence shown here is derived from an EMBL/GenBank/DDBJ whole genome shotgun (WGS) entry which is preliminary data.</text>
</comment>
<evidence type="ECO:0000256" key="1">
    <source>
        <dbReference type="SAM" id="MobiDB-lite"/>
    </source>
</evidence>
<keyword evidence="5" id="KW-1185">Reference proteome</keyword>
<gene>
    <name evidence="4" type="ORF">EV207_12673</name>
</gene>
<dbReference type="NCBIfam" id="NF040801">
    <property type="entry name" value="spore_GerD"/>
    <property type="match status" value="1"/>
</dbReference>
<dbReference type="OrthoDB" id="2375836at2"/>
<dbReference type="PROSITE" id="PS51257">
    <property type="entry name" value="PROKAR_LIPOPROTEIN"/>
    <property type="match status" value="1"/>
</dbReference>
<dbReference type="RefSeq" id="WP_132747125.1">
    <property type="nucleotide sequence ID" value="NZ_SLXK01000026.1"/>
</dbReference>
<proteinExistence type="predicted"/>
<dbReference type="Proteomes" id="UP000295416">
    <property type="component" value="Unassembled WGS sequence"/>
</dbReference>
<dbReference type="EMBL" id="SLXK01000026">
    <property type="protein sequence ID" value="TCP24200.1"/>
    <property type="molecule type" value="Genomic_DNA"/>
</dbReference>
<feature type="chain" id="PRO_5020230003" evidence="2">
    <location>
        <begin position="23"/>
        <end position="197"/>
    </location>
</feature>
<evidence type="ECO:0000313" key="4">
    <source>
        <dbReference type="EMBL" id="TCP24200.1"/>
    </source>
</evidence>
<dbReference type="InterPro" id="IPR041262">
    <property type="entry name" value="GerD_central"/>
</dbReference>
<organism evidence="4 5">
    <name type="scientific">Scopulibacillus darangshiensis</name>
    <dbReference type="NCBI Taxonomy" id="442528"/>
    <lineage>
        <taxon>Bacteria</taxon>
        <taxon>Bacillati</taxon>
        <taxon>Bacillota</taxon>
        <taxon>Bacilli</taxon>
        <taxon>Bacillales</taxon>
        <taxon>Sporolactobacillaceae</taxon>
        <taxon>Scopulibacillus</taxon>
    </lineage>
</organism>
<name>A0A4R2NQT8_9BACL</name>
<sequence>MKKAIPFIIFSFILLLSGCSSGQQQSGQPDYQETKKMFIDMLKTDEGKKAVQDIMKDEKVKEQIVLNNDFVKKTITDALTSDKGKKYLESLFSDPKFSNKVAKVMQKNNEKMLKSLMKDPEYQAMMMDIFKAPKMEKEYLDLMKTKPFREQMQKVIMDTISSPLFATQLEDAVKKAVKEEMKKGGGQQQQQKQQGGQ</sequence>
<feature type="compositionally biased region" description="Low complexity" evidence="1">
    <location>
        <begin position="188"/>
        <end position="197"/>
    </location>
</feature>
<evidence type="ECO:0000259" key="3">
    <source>
        <dbReference type="Pfam" id="PF17898"/>
    </source>
</evidence>
<feature type="region of interest" description="Disordered" evidence="1">
    <location>
        <begin position="177"/>
        <end position="197"/>
    </location>
</feature>
<feature type="signal peptide" evidence="2">
    <location>
        <begin position="1"/>
        <end position="22"/>
    </location>
</feature>
<accession>A0A4R2NQT8</accession>
<keyword evidence="2" id="KW-0732">Signal</keyword>
<feature type="domain" description="Spore germination GerD central core" evidence="3">
    <location>
        <begin position="64"/>
        <end position="177"/>
    </location>
</feature>
<evidence type="ECO:0000256" key="2">
    <source>
        <dbReference type="SAM" id="SignalP"/>
    </source>
</evidence>